<dbReference type="AlphaFoldDB" id="A0AAU2K116"/>
<protein>
    <recommendedName>
        <fullName evidence="2">Pyrrolo-quinoline quinone</fullName>
    </recommendedName>
</protein>
<reference evidence="1" key="1">
    <citation type="submission" date="2022-10" db="EMBL/GenBank/DDBJ databases">
        <title>The complete genomes of actinobacterial strains from the NBC collection.</title>
        <authorList>
            <person name="Joergensen T.S."/>
            <person name="Alvarez Arevalo M."/>
            <person name="Sterndorff E.B."/>
            <person name="Faurdal D."/>
            <person name="Vuksanovic O."/>
            <person name="Mourched A.-S."/>
            <person name="Charusanti P."/>
            <person name="Shaw S."/>
            <person name="Blin K."/>
            <person name="Weber T."/>
        </authorList>
    </citation>
    <scope>NUCLEOTIDE SEQUENCE</scope>
    <source>
        <strain evidence="1">NBC_00049</strain>
    </source>
</reference>
<sequence>MAHDPPSWFDARGKVALPEAATKGRTNLAGQIRGGGTELPVLLHDTRAFVVSPTGVQVVDLTSGRTVGEETARGEALRSGSEGYTLPPVLAGSEVLVPFLLATPASGTHTAGAVVELVAVSTAAPYKAAWRNTIKLPEWALQSKRITVAAVAAQDGTAVVTVVGGDTAVSYGIDTASHALRWTHPGLKVVAVGTGMATGLLDGEPLTPFPVGVDLATGSEKWRGEKTYAAVMEGAGPATVRIAGQRPDGSRGDQLVDVSNGQTRADMPPGLGSMNCTYDQTQTLVCAHVFAVAAVDPASGQLLWAIKNGEGDREAPGVTAVWHGRVYGKGVGGPVALDARTGADMPTRPEAAPLLVNAYAGLVLDDNRLWSYLVGG</sequence>
<dbReference type="InterPro" id="IPR011047">
    <property type="entry name" value="Quinoprotein_ADH-like_sf"/>
</dbReference>
<organism evidence="1">
    <name type="scientific">Streptomyces sp. NBC_00049</name>
    <dbReference type="NCBI Taxonomy" id="2903617"/>
    <lineage>
        <taxon>Bacteria</taxon>
        <taxon>Bacillati</taxon>
        <taxon>Actinomycetota</taxon>
        <taxon>Actinomycetes</taxon>
        <taxon>Kitasatosporales</taxon>
        <taxon>Streptomycetaceae</taxon>
        <taxon>Streptomyces</taxon>
    </lineage>
</organism>
<proteinExistence type="predicted"/>
<evidence type="ECO:0000313" key="1">
    <source>
        <dbReference type="EMBL" id="WTU77430.1"/>
    </source>
</evidence>
<dbReference type="EMBL" id="CP108264">
    <property type="protein sequence ID" value="WTU77430.1"/>
    <property type="molecule type" value="Genomic_DNA"/>
</dbReference>
<accession>A0AAU2K116</accession>
<gene>
    <name evidence="1" type="ORF">OG327_31170</name>
</gene>
<name>A0AAU2K116_9ACTN</name>
<dbReference type="SUPFAM" id="SSF50998">
    <property type="entry name" value="Quinoprotein alcohol dehydrogenase-like"/>
    <property type="match status" value="1"/>
</dbReference>
<evidence type="ECO:0008006" key="2">
    <source>
        <dbReference type="Google" id="ProtNLM"/>
    </source>
</evidence>